<feature type="region of interest" description="Disordered" evidence="2">
    <location>
        <begin position="47"/>
        <end position="73"/>
    </location>
</feature>
<name>A0A4W3HKD1_CALMI</name>
<feature type="coiled-coil region" evidence="1">
    <location>
        <begin position="465"/>
        <end position="492"/>
    </location>
</feature>
<keyword evidence="1" id="KW-0175">Coiled coil</keyword>
<dbReference type="PANTHER" id="PTHR14870:SF1">
    <property type="entry name" value="TUBULIN EPSILON AND DELTA COMPLEX PROTEIN 2"/>
    <property type="match status" value="1"/>
</dbReference>
<feature type="region of interest" description="Disordered" evidence="2">
    <location>
        <begin position="201"/>
        <end position="257"/>
    </location>
</feature>
<protein>
    <recommendedName>
        <fullName evidence="5">Tubulin epsilon and delta complex protein 2</fullName>
    </recommendedName>
</protein>
<dbReference type="Proteomes" id="UP000314986">
    <property type="component" value="Unassembled WGS sequence"/>
</dbReference>
<dbReference type="InterPro" id="IPR031518">
    <property type="entry name" value="DUF4693"/>
</dbReference>
<dbReference type="OrthoDB" id="9939072at2759"/>
<proteinExistence type="predicted"/>
<dbReference type="CTD" id="80178"/>
<feature type="compositionally biased region" description="Basic and acidic residues" evidence="2">
    <location>
        <begin position="49"/>
        <end position="61"/>
    </location>
</feature>
<feature type="coiled-coil region" evidence="1">
    <location>
        <begin position="4"/>
        <end position="38"/>
    </location>
</feature>
<reference evidence="4" key="1">
    <citation type="journal article" date="2006" name="Science">
        <title>Ancient noncoding elements conserved in the human genome.</title>
        <authorList>
            <person name="Venkatesh B."/>
            <person name="Kirkness E.F."/>
            <person name="Loh Y.H."/>
            <person name="Halpern A.L."/>
            <person name="Lee A.P."/>
            <person name="Johnson J."/>
            <person name="Dandona N."/>
            <person name="Viswanathan L.D."/>
            <person name="Tay A."/>
            <person name="Venter J.C."/>
            <person name="Strausberg R.L."/>
            <person name="Brenner S."/>
        </authorList>
    </citation>
    <scope>NUCLEOTIDE SEQUENCE [LARGE SCALE GENOMIC DNA]</scope>
</reference>
<dbReference type="InParanoid" id="A0A4W3HKD1"/>
<evidence type="ECO:0000313" key="3">
    <source>
        <dbReference type="Ensembl" id="ENSCMIP00000015557.1"/>
    </source>
</evidence>
<keyword evidence="4" id="KW-1185">Reference proteome</keyword>
<dbReference type="AlphaFoldDB" id="A0A4W3HKD1"/>
<dbReference type="PANTHER" id="PTHR14870">
    <property type="entry name" value="TUBULIN EPSILON AND DELTA COMPLEX PROTEIN 2"/>
    <property type="match status" value="1"/>
</dbReference>
<evidence type="ECO:0000313" key="4">
    <source>
        <dbReference type="Proteomes" id="UP000314986"/>
    </source>
</evidence>
<organism evidence="3 4">
    <name type="scientific">Callorhinchus milii</name>
    <name type="common">Ghost shark</name>
    <dbReference type="NCBI Taxonomy" id="7868"/>
    <lineage>
        <taxon>Eukaryota</taxon>
        <taxon>Metazoa</taxon>
        <taxon>Chordata</taxon>
        <taxon>Craniata</taxon>
        <taxon>Vertebrata</taxon>
        <taxon>Chondrichthyes</taxon>
        <taxon>Holocephali</taxon>
        <taxon>Chimaeriformes</taxon>
        <taxon>Callorhinchidae</taxon>
        <taxon>Callorhinchus</taxon>
    </lineage>
</organism>
<reference evidence="4" key="3">
    <citation type="journal article" date="2014" name="Nature">
        <title>Elephant shark genome provides unique insights into gnathostome evolution.</title>
        <authorList>
            <consortium name="International Elephant Shark Genome Sequencing Consortium"/>
            <person name="Venkatesh B."/>
            <person name="Lee A.P."/>
            <person name="Ravi V."/>
            <person name="Maurya A.K."/>
            <person name="Lian M.M."/>
            <person name="Swann J.B."/>
            <person name="Ohta Y."/>
            <person name="Flajnik M.F."/>
            <person name="Sutoh Y."/>
            <person name="Kasahara M."/>
            <person name="Hoon S."/>
            <person name="Gangu V."/>
            <person name="Roy S.W."/>
            <person name="Irimia M."/>
            <person name="Korzh V."/>
            <person name="Kondrychyn I."/>
            <person name="Lim Z.W."/>
            <person name="Tay B.H."/>
            <person name="Tohari S."/>
            <person name="Kong K.W."/>
            <person name="Ho S."/>
            <person name="Lorente-Galdos B."/>
            <person name="Quilez J."/>
            <person name="Marques-Bonet T."/>
            <person name="Raney B.J."/>
            <person name="Ingham P.W."/>
            <person name="Tay A."/>
            <person name="Hillier L.W."/>
            <person name="Minx P."/>
            <person name="Boehm T."/>
            <person name="Wilson R.K."/>
            <person name="Brenner S."/>
            <person name="Warren W.C."/>
        </authorList>
    </citation>
    <scope>NUCLEOTIDE SEQUENCE [LARGE SCALE GENOMIC DNA]</scope>
</reference>
<evidence type="ECO:0008006" key="5">
    <source>
        <dbReference type="Google" id="ProtNLM"/>
    </source>
</evidence>
<dbReference type="GeneTree" id="ENSGT00390000011149"/>
<gene>
    <name evidence="3" type="primary">tedc2</name>
</gene>
<evidence type="ECO:0000256" key="2">
    <source>
        <dbReference type="SAM" id="MobiDB-lite"/>
    </source>
</evidence>
<feature type="region of interest" description="Disordered" evidence="2">
    <location>
        <begin position="101"/>
        <end position="186"/>
    </location>
</feature>
<dbReference type="Pfam" id="PF15764">
    <property type="entry name" value="DUF4693"/>
    <property type="match status" value="1"/>
</dbReference>
<feature type="compositionally biased region" description="Polar residues" evidence="2">
    <location>
        <begin position="121"/>
        <end position="135"/>
    </location>
</feature>
<dbReference type="Ensembl" id="ENSCMIT00000015877.1">
    <property type="protein sequence ID" value="ENSCMIP00000015557.1"/>
    <property type="gene ID" value="ENSCMIG00000007580.1"/>
</dbReference>
<accession>A0A4W3HKD1</accession>
<reference evidence="3" key="5">
    <citation type="submission" date="2025-09" db="UniProtKB">
        <authorList>
            <consortium name="Ensembl"/>
        </authorList>
    </citation>
    <scope>IDENTIFICATION</scope>
</reference>
<dbReference type="KEGG" id="cmk:103178718"/>
<dbReference type="OMA" id="MLKAPYK"/>
<evidence type="ECO:0000256" key="1">
    <source>
        <dbReference type="SAM" id="Coils"/>
    </source>
</evidence>
<dbReference type="GeneID" id="103178718"/>
<sequence>MLPAAQALRLISLLQEAIEECTKEEQKVEEKLKCYRQLLNPWKLSALERPAEDKTTTDHTGSDIAEPGPTAGELQELELLNKALTKALRIRKAHCTAAEEQPLRTLATQDSPALTKDPSASVKQETSPPSNSKTKALSCDARVGAGSAATGSATGELPALGSRENHPASGRPPLKAGQMASRKTMPATVRAPYKTQPDIKKSWATGASGRSVKASCRSTAPSRSTEFKEDSVCVGKSGGQHRPSSGKRAPGRSVPLGWSGIRAPAEDKMLHSSASTAVDQPRIGREVTAHGGTSLGTGRAKKQPEVFSLQGAGSKLMLPMEWRKQRVRNTRLWKKVSAIQTGDSSETTCFIQRLQSTFQSELPTVSRAEIKDRLEDICDVGVRVDECVRADLLLLTSGLTTWQQEYKHLQTLTSCQETVSSLLHQIQQLRDAEAKWRMMWSHSGPRLRHCPRSRTSETPLLIYSSLQELKEMETLKHQVKTLQRQIQIQRVMAEELLPILFSLELQEDTSSLYLLYRAMYCQLCEGGQQFPTLVVDNIPD</sequence>
<reference evidence="4" key="2">
    <citation type="journal article" date="2007" name="PLoS Biol.">
        <title>Survey sequencing and comparative analysis of the elephant shark (Callorhinchus milii) genome.</title>
        <authorList>
            <person name="Venkatesh B."/>
            <person name="Kirkness E.F."/>
            <person name="Loh Y.H."/>
            <person name="Halpern A.L."/>
            <person name="Lee A.P."/>
            <person name="Johnson J."/>
            <person name="Dandona N."/>
            <person name="Viswanathan L.D."/>
            <person name="Tay A."/>
            <person name="Venter J.C."/>
            <person name="Strausberg R.L."/>
            <person name="Brenner S."/>
        </authorList>
    </citation>
    <scope>NUCLEOTIDE SEQUENCE [LARGE SCALE GENOMIC DNA]</scope>
</reference>
<feature type="compositionally biased region" description="Low complexity" evidence="2">
    <location>
        <begin position="144"/>
        <end position="155"/>
    </location>
</feature>
<reference evidence="3" key="4">
    <citation type="submission" date="2025-08" db="UniProtKB">
        <authorList>
            <consortium name="Ensembl"/>
        </authorList>
    </citation>
    <scope>IDENTIFICATION</scope>
</reference>